<gene>
    <name evidence="5" type="ORF">BON22_2283</name>
</gene>
<dbReference type="VEuPathDB" id="FungiDB:BON22_2283"/>
<dbReference type="GO" id="GO:0005768">
    <property type="term" value="C:endosome"/>
    <property type="evidence" value="ECO:0007669"/>
    <property type="project" value="TreeGrafter"/>
</dbReference>
<dbReference type="CDD" id="cd09241">
    <property type="entry name" value="BRO1_ScRim20-like"/>
    <property type="match status" value="1"/>
</dbReference>
<evidence type="ECO:0000259" key="4">
    <source>
        <dbReference type="PROSITE" id="PS51180"/>
    </source>
</evidence>
<dbReference type="Gene3D" id="1.20.120.560">
    <property type="entry name" value="alix/aip1 in complex with the ypdl late domain"/>
    <property type="match status" value="1"/>
</dbReference>
<dbReference type="PANTHER" id="PTHR23030">
    <property type="entry name" value="PCD6 INTERACTING PROTEIN-RELATED"/>
    <property type="match status" value="1"/>
</dbReference>
<evidence type="ECO:0000256" key="2">
    <source>
        <dbReference type="SAM" id="Coils"/>
    </source>
</evidence>
<organism evidence="5 6">
    <name type="scientific">Cyberlindnera fabianii</name>
    <name type="common">Yeast</name>
    <name type="synonym">Hansenula fabianii</name>
    <dbReference type="NCBI Taxonomy" id="36022"/>
    <lineage>
        <taxon>Eukaryota</taxon>
        <taxon>Fungi</taxon>
        <taxon>Dikarya</taxon>
        <taxon>Ascomycota</taxon>
        <taxon>Saccharomycotina</taxon>
        <taxon>Saccharomycetes</taxon>
        <taxon>Phaffomycetales</taxon>
        <taxon>Phaffomycetaceae</taxon>
        <taxon>Cyberlindnera</taxon>
    </lineage>
</organism>
<evidence type="ECO:0000313" key="6">
    <source>
        <dbReference type="Proteomes" id="UP000189513"/>
    </source>
</evidence>
<dbReference type="CDD" id="cd08915">
    <property type="entry name" value="V_Alix_like"/>
    <property type="match status" value="1"/>
</dbReference>
<dbReference type="Pfam" id="PF13949">
    <property type="entry name" value="ALIX_LYPXL_bnd"/>
    <property type="match status" value="1"/>
</dbReference>
<evidence type="ECO:0000256" key="3">
    <source>
        <dbReference type="SAM" id="MobiDB-lite"/>
    </source>
</evidence>
<feature type="compositionally biased region" description="Basic and acidic residues" evidence="3">
    <location>
        <begin position="457"/>
        <end position="471"/>
    </location>
</feature>
<protein>
    <submittedName>
        <fullName evidence="5">pH-response regulator protein palA/RIM20</fullName>
    </submittedName>
</protein>
<feature type="domain" description="BRO1" evidence="4">
    <location>
        <begin position="4"/>
        <end position="393"/>
    </location>
</feature>
<accession>A0A1V2L6M0</accession>
<feature type="coiled-coil region" evidence="2">
    <location>
        <begin position="549"/>
        <end position="583"/>
    </location>
</feature>
<dbReference type="SMART" id="SM01041">
    <property type="entry name" value="BRO1"/>
    <property type="match status" value="1"/>
</dbReference>
<evidence type="ECO:0000256" key="1">
    <source>
        <dbReference type="ARBA" id="ARBA00038154"/>
    </source>
</evidence>
<keyword evidence="2" id="KW-0175">Coiled coil</keyword>
<dbReference type="Gene3D" id="1.20.140.50">
    <property type="entry name" value="alix/aip1 like domains"/>
    <property type="match status" value="1"/>
</dbReference>
<dbReference type="PANTHER" id="PTHR23030:SF39">
    <property type="entry name" value="PROGRAMMED CELL DEATH 6-INTERACTING PROTEIN"/>
    <property type="match status" value="1"/>
</dbReference>
<comment type="caution">
    <text evidence="5">The sequence shown here is derived from an EMBL/GenBank/DDBJ whole genome shotgun (WGS) entry which is preliminary data.</text>
</comment>
<feature type="region of interest" description="Disordered" evidence="3">
    <location>
        <begin position="457"/>
        <end position="486"/>
    </location>
</feature>
<keyword evidence="6" id="KW-1185">Reference proteome</keyword>
<dbReference type="Gene3D" id="1.25.40.280">
    <property type="entry name" value="alix/aip1 like domains"/>
    <property type="match status" value="1"/>
</dbReference>
<dbReference type="OMA" id="VSHAEEM"/>
<reference evidence="6" key="1">
    <citation type="journal article" date="2017" name="Genome Announc.">
        <title>Genome sequences of Cyberlindnera fabianii 65, Pichia kudriavzevii 129, and Saccharomyces cerevisiae 131 isolated from fermented masau fruits in Zimbabwe.</title>
        <authorList>
            <person name="van Rijswijck I.M.H."/>
            <person name="Derks M.F.L."/>
            <person name="Abee T."/>
            <person name="de Ridder D."/>
            <person name="Smid E.J."/>
        </authorList>
    </citation>
    <scope>NUCLEOTIDE SEQUENCE [LARGE SCALE GENOMIC DNA]</scope>
    <source>
        <strain evidence="6">65</strain>
    </source>
</reference>
<dbReference type="Pfam" id="PF03097">
    <property type="entry name" value="BRO1"/>
    <property type="match status" value="1"/>
</dbReference>
<feature type="region of interest" description="Disordered" evidence="3">
    <location>
        <begin position="725"/>
        <end position="791"/>
    </location>
</feature>
<dbReference type="AlphaFoldDB" id="A0A1V2L6M0"/>
<dbReference type="Proteomes" id="UP000189513">
    <property type="component" value="Unassembled WGS sequence"/>
</dbReference>
<dbReference type="PROSITE" id="PS51180">
    <property type="entry name" value="BRO1"/>
    <property type="match status" value="1"/>
</dbReference>
<sequence>MQSNLIFVPYRATERIEFGSALRDIIDKEYYQTPSAFEADIQEVDTLRNDIIQPGKTPSDLALLKRYYVNLSTLESKFPKDVVEFPWFGTLGYRVTGPVKIKSFLFERINIIYNIGALYTQMALDQDRSNGEALKKACLYFQYAATHFAYINKLAEEEGSTLTLPLDLQKGTIDTLRLLCLAQAQELFWQKAFGDKVKDSLIARLALQVSDYYDQALKAVTHSEGFRSEWVSHMTVKKCHFEAAAEYRASLVSVSSSKYGEEVARLQRAQISISAASTQLKFVSQTVKADFEGLSKTVSETLKRAEKDNDLIYLQDVPTDVTPIVKAPVTKDMQIDEIVKPFEALGTGNYGDQLFKDLLPFYVIQVSHAYRERQAEYVEKHIVTPVRSLTRIIHKFLFERGLPASVDSVDKPLAIPATLLEHSQEVRGKGGVQNLRRVFADIQTLCVSGERLLTGARDRLSKEESEDESLRSRQGSKHWNRPPSKEAASDLYRRIEELEGYLSQAKEGDKVIEERMRQVESPLEILGSEEKDLRKHIPNSEARKLDPSLRRAIVDLKDVLSKIQRLEIEREEFINVVEVKSEQFNILPKIISEYKSIQRDFKDLKVDETTFEPVFSKHIKNFQTDLDFIEKQKITQKKLEDEIDVLNDKFIHLNKSQGSNDDREKVLRNLEAVYAVFNDILDNMSQGLKFYNDLNSKCQELLQDIDAFIYKRRVEARDMEAELNSKFQQMDLNSPRRERSSSPKKKLPTSTVVNDAAEIQRSKSPALIAPRAKPANPNAGLWNPDSGIKFG</sequence>
<dbReference type="InterPro" id="IPR025304">
    <property type="entry name" value="ALIX_V_dom"/>
</dbReference>
<comment type="similarity">
    <text evidence="1">Belongs to the palA/RIM20 family.</text>
</comment>
<name>A0A1V2L6M0_CYBFA</name>
<dbReference type="EMBL" id="MPUK01000004">
    <property type="protein sequence ID" value="ONH67513.1"/>
    <property type="molecule type" value="Genomic_DNA"/>
</dbReference>
<dbReference type="STRING" id="36022.A0A1V2L6M0"/>
<evidence type="ECO:0000313" key="5">
    <source>
        <dbReference type="EMBL" id="ONH67513.1"/>
    </source>
</evidence>
<proteinExistence type="inferred from homology"/>
<dbReference type="InterPro" id="IPR038499">
    <property type="entry name" value="BRO1_sf"/>
</dbReference>
<dbReference type="InterPro" id="IPR004328">
    <property type="entry name" value="BRO1_dom"/>
</dbReference>